<proteinExistence type="predicted"/>
<keyword evidence="4" id="KW-1185">Reference proteome</keyword>
<keyword evidence="2" id="KW-0472">Membrane</keyword>
<organism evidence="3 4">
    <name type="scientific">Dothidotthia symphoricarpi CBS 119687</name>
    <dbReference type="NCBI Taxonomy" id="1392245"/>
    <lineage>
        <taxon>Eukaryota</taxon>
        <taxon>Fungi</taxon>
        <taxon>Dikarya</taxon>
        <taxon>Ascomycota</taxon>
        <taxon>Pezizomycotina</taxon>
        <taxon>Dothideomycetes</taxon>
        <taxon>Pleosporomycetidae</taxon>
        <taxon>Pleosporales</taxon>
        <taxon>Dothidotthiaceae</taxon>
        <taxon>Dothidotthia</taxon>
    </lineage>
</organism>
<dbReference type="RefSeq" id="XP_033521671.1">
    <property type="nucleotide sequence ID" value="XM_033669741.1"/>
</dbReference>
<evidence type="ECO:0000256" key="1">
    <source>
        <dbReference type="SAM" id="MobiDB-lite"/>
    </source>
</evidence>
<dbReference type="Proteomes" id="UP000799771">
    <property type="component" value="Unassembled WGS sequence"/>
</dbReference>
<reference evidence="3" key="1">
    <citation type="journal article" date="2020" name="Stud. Mycol.">
        <title>101 Dothideomycetes genomes: a test case for predicting lifestyles and emergence of pathogens.</title>
        <authorList>
            <person name="Haridas S."/>
            <person name="Albert R."/>
            <person name="Binder M."/>
            <person name="Bloem J."/>
            <person name="Labutti K."/>
            <person name="Salamov A."/>
            <person name="Andreopoulos B."/>
            <person name="Baker S."/>
            <person name="Barry K."/>
            <person name="Bills G."/>
            <person name="Bluhm B."/>
            <person name="Cannon C."/>
            <person name="Castanera R."/>
            <person name="Culley D."/>
            <person name="Daum C."/>
            <person name="Ezra D."/>
            <person name="Gonzalez J."/>
            <person name="Henrissat B."/>
            <person name="Kuo A."/>
            <person name="Liang C."/>
            <person name="Lipzen A."/>
            <person name="Lutzoni F."/>
            <person name="Magnuson J."/>
            <person name="Mondo S."/>
            <person name="Nolan M."/>
            <person name="Ohm R."/>
            <person name="Pangilinan J."/>
            <person name="Park H.-J."/>
            <person name="Ramirez L."/>
            <person name="Alfaro M."/>
            <person name="Sun H."/>
            <person name="Tritt A."/>
            <person name="Yoshinaga Y."/>
            <person name="Zwiers L.-H."/>
            <person name="Turgeon B."/>
            <person name="Goodwin S."/>
            <person name="Spatafora J."/>
            <person name="Crous P."/>
            <person name="Grigoriev I."/>
        </authorList>
    </citation>
    <scope>NUCLEOTIDE SEQUENCE</scope>
    <source>
        <strain evidence="3">CBS 119687</strain>
    </source>
</reference>
<sequence length="172" mass="19182">MAATRLRRTFQYPSESDDEDAVEQGMDEQASFLATAYTLYFLPLPPIKPGILETPDPGTARNKGKAINRGSYGYNVVSTPEQAATTGRIQTPYISEEIADLLAQYIVPMNAAVCGILAVHELWQRRAWSEGMMIGGGYLPGLILTTILWARRELRVMDLGELERLRYRSKGI</sequence>
<feature type="region of interest" description="Disordered" evidence="1">
    <location>
        <begin position="1"/>
        <end position="24"/>
    </location>
</feature>
<gene>
    <name evidence="3" type="ORF">P153DRAFT_377535</name>
</gene>
<dbReference type="AlphaFoldDB" id="A0A6A6A5N2"/>
<feature type="compositionally biased region" description="Acidic residues" evidence="1">
    <location>
        <begin position="15"/>
        <end position="24"/>
    </location>
</feature>
<evidence type="ECO:0000313" key="3">
    <source>
        <dbReference type="EMBL" id="KAF2127282.1"/>
    </source>
</evidence>
<keyword evidence="2" id="KW-1133">Transmembrane helix</keyword>
<accession>A0A6A6A5N2</accession>
<keyword evidence="2" id="KW-0812">Transmembrane</keyword>
<feature type="transmembrane region" description="Helical" evidence="2">
    <location>
        <begin position="98"/>
        <end position="119"/>
    </location>
</feature>
<evidence type="ECO:0000313" key="4">
    <source>
        <dbReference type="Proteomes" id="UP000799771"/>
    </source>
</evidence>
<dbReference type="OrthoDB" id="3358048at2759"/>
<dbReference type="GeneID" id="54410173"/>
<name>A0A6A6A5N2_9PLEO</name>
<feature type="transmembrane region" description="Helical" evidence="2">
    <location>
        <begin position="131"/>
        <end position="150"/>
    </location>
</feature>
<dbReference type="EMBL" id="ML977511">
    <property type="protein sequence ID" value="KAF2127282.1"/>
    <property type="molecule type" value="Genomic_DNA"/>
</dbReference>
<evidence type="ECO:0000256" key="2">
    <source>
        <dbReference type="SAM" id="Phobius"/>
    </source>
</evidence>
<protein>
    <submittedName>
        <fullName evidence="3">Uncharacterized protein</fullName>
    </submittedName>
</protein>